<evidence type="ECO:0000256" key="1">
    <source>
        <dbReference type="SAM" id="Coils"/>
    </source>
</evidence>
<feature type="region of interest" description="Disordered" evidence="2">
    <location>
        <begin position="189"/>
        <end position="213"/>
    </location>
</feature>
<dbReference type="EMBL" id="JAHMHR010000029">
    <property type="protein sequence ID" value="KAK1673751.1"/>
    <property type="molecule type" value="Genomic_DNA"/>
</dbReference>
<evidence type="ECO:0000313" key="3">
    <source>
        <dbReference type="EMBL" id="KAK1673751.1"/>
    </source>
</evidence>
<dbReference type="GeneID" id="85464193"/>
<evidence type="ECO:0000313" key="4">
    <source>
        <dbReference type="Proteomes" id="UP001224890"/>
    </source>
</evidence>
<feature type="coiled-coil region" evidence="1">
    <location>
        <begin position="234"/>
        <end position="268"/>
    </location>
</feature>
<keyword evidence="1" id="KW-0175">Coiled coil</keyword>
<dbReference type="AlphaFoldDB" id="A0AAJ0AH21"/>
<keyword evidence="4" id="KW-1185">Reference proteome</keyword>
<accession>A0AAJ0AH21</accession>
<organism evidence="3 4">
    <name type="scientific">Colletotrichum godetiae</name>
    <dbReference type="NCBI Taxonomy" id="1209918"/>
    <lineage>
        <taxon>Eukaryota</taxon>
        <taxon>Fungi</taxon>
        <taxon>Dikarya</taxon>
        <taxon>Ascomycota</taxon>
        <taxon>Pezizomycotina</taxon>
        <taxon>Sordariomycetes</taxon>
        <taxon>Hypocreomycetidae</taxon>
        <taxon>Glomerellales</taxon>
        <taxon>Glomerellaceae</taxon>
        <taxon>Colletotrichum</taxon>
        <taxon>Colletotrichum acutatum species complex</taxon>
    </lineage>
</organism>
<comment type="caution">
    <text evidence="3">The sequence shown here is derived from an EMBL/GenBank/DDBJ whole genome shotgun (WGS) entry which is preliminary data.</text>
</comment>
<name>A0AAJ0AH21_9PEZI</name>
<protein>
    <submittedName>
        <fullName evidence="3">Uncharacterized protein</fullName>
    </submittedName>
</protein>
<gene>
    <name evidence="3" type="ORF">BDP55DRAFT_730239</name>
</gene>
<sequence>MSGVFCKRLTDLCFHPNWLQKLPLFVYGLQYAVILRTNDRRTWHIDNQTNETFWDMLIQVIYEKRGQNVSMHDIHGEARKRLRDSGHLRPHYSRFMAKLEEMFPVEMYDAAEAPGPLDPYKANSTDLLNVENVLTSMDHHGLPIYGGLTGDHWGGLTGKNLMRCPDKDTIHDFHERGILITRRIAGRESKRRTRLGDVEAAPAAGATRDVGSTVSKAEHDAMVAELRAEYDAVVKRMQAEHDAKVAEIERLQAETEKTRAEMQSEFRAMAQSHMTMEQCSSVQSSQTAALRPAPIEMEPFDLAPLAWSAKVYHPVTLSKPSFALSVLGDF</sequence>
<dbReference type="RefSeq" id="XP_060427754.1">
    <property type="nucleotide sequence ID" value="XM_060579667.1"/>
</dbReference>
<evidence type="ECO:0000256" key="2">
    <source>
        <dbReference type="SAM" id="MobiDB-lite"/>
    </source>
</evidence>
<dbReference type="Proteomes" id="UP001224890">
    <property type="component" value="Unassembled WGS sequence"/>
</dbReference>
<reference evidence="3" key="1">
    <citation type="submission" date="2021-06" db="EMBL/GenBank/DDBJ databases">
        <title>Comparative genomics, transcriptomics and evolutionary studies reveal genomic signatures of adaptation to plant cell wall in hemibiotrophic fungi.</title>
        <authorList>
            <consortium name="DOE Joint Genome Institute"/>
            <person name="Baroncelli R."/>
            <person name="Diaz J.F."/>
            <person name="Benocci T."/>
            <person name="Peng M."/>
            <person name="Battaglia E."/>
            <person name="Haridas S."/>
            <person name="Andreopoulos W."/>
            <person name="Labutti K."/>
            <person name="Pangilinan J."/>
            <person name="Floch G.L."/>
            <person name="Makela M.R."/>
            <person name="Henrissat B."/>
            <person name="Grigoriev I.V."/>
            <person name="Crouch J.A."/>
            <person name="De Vries R.P."/>
            <person name="Sukno S.A."/>
            <person name="Thon M.R."/>
        </authorList>
    </citation>
    <scope>NUCLEOTIDE SEQUENCE</scope>
    <source>
        <strain evidence="3">CBS 193.32</strain>
    </source>
</reference>
<proteinExistence type="predicted"/>